<dbReference type="STRING" id="35608.A0A2U1L359"/>
<name>A0A2U1L359_ARTAN</name>
<dbReference type="SMART" id="SM00120">
    <property type="entry name" value="HX"/>
    <property type="match status" value="7"/>
</dbReference>
<gene>
    <name evidence="2" type="ORF">CTI12_AA535660</name>
</gene>
<dbReference type="Gene3D" id="2.110.10.10">
    <property type="entry name" value="Hemopexin-like domain"/>
    <property type="match status" value="4"/>
</dbReference>
<organism evidence="2 3">
    <name type="scientific">Artemisia annua</name>
    <name type="common">Sweet wormwood</name>
    <dbReference type="NCBI Taxonomy" id="35608"/>
    <lineage>
        <taxon>Eukaryota</taxon>
        <taxon>Viridiplantae</taxon>
        <taxon>Streptophyta</taxon>
        <taxon>Embryophyta</taxon>
        <taxon>Tracheophyta</taxon>
        <taxon>Spermatophyta</taxon>
        <taxon>Magnoliopsida</taxon>
        <taxon>eudicotyledons</taxon>
        <taxon>Gunneridae</taxon>
        <taxon>Pentapetalae</taxon>
        <taxon>asterids</taxon>
        <taxon>campanulids</taxon>
        <taxon>Asterales</taxon>
        <taxon>Asteraceae</taxon>
        <taxon>Asteroideae</taxon>
        <taxon>Anthemideae</taxon>
        <taxon>Artemisiinae</taxon>
        <taxon>Artemisia</taxon>
    </lineage>
</organism>
<feature type="repeat" description="Hemopexin" evidence="1">
    <location>
        <begin position="307"/>
        <end position="353"/>
    </location>
</feature>
<dbReference type="InterPro" id="IPR018487">
    <property type="entry name" value="Hemopexin-like_repeat"/>
</dbReference>
<proteinExistence type="predicted"/>
<dbReference type="AlphaFoldDB" id="A0A2U1L359"/>
<dbReference type="EMBL" id="PKPP01011831">
    <property type="protein sequence ID" value="PWA43437.1"/>
    <property type="molecule type" value="Genomic_DNA"/>
</dbReference>
<reference evidence="2 3" key="1">
    <citation type="journal article" date="2018" name="Mol. Plant">
        <title>The genome of Artemisia annua provides insight into the evolution of Asteraceae family and artemisinin biosynthesis.</title>
        <authorList>
            <person name="Shen Q."/>
            <person name="Zhang L."/>
            <person name="Liao Z."/>
            <person name="Wang S."/>
            <person name="Yan T."/>
            <person name="Shi P."/>
            <person name="Liu M."/>
            <person name="Fu X."/>
            <person name="Pan Q."/>
            <person name="Wang Y."/>
            <person name="Lv Z."/>
            <person name="Lu X."/>
            <person name="Zhang F."/>
            <person name="Jiang W."/>
            <person name="Ma Y."/>
            <person name="Chen M."/>
            <person name="Hao X."/>
            <person name="Li L."/>
            <person name="Tang Y."/>
            <person name="Lv G."/>
            <person name="Zhou Y."/>
            <person name="Sun X."/>
            <person name="Brodelius P.E."/>
            <person name="Rose J.K.C."/>
            <person name="Tang K."/>
        </authorList>
    </citation>
    <scope>NUCLEOTIDE SEQUENCE [LARGE SCALE GENOMIC DNA]</scope>
    <source>
        <strain evidence="3">cv. Huhao1</strain>
        <tissue evidence="2">Leaf</tissue>
    </source>
</reference>
<dbReference type="SUPFAM" id="SSF50923">
    <property type="entry name" value="Hemopexin-like domain"/>
    <property type="match status" value="3"/>
</dbReference>
<feature type="repeat" description="Hemopexin" evidence="1">
    <location>
        <begin position="773"/>
        <end position="823"/>
    </location>
</feature>
<evidence type="ECO:0000313" key="2">
    <source>
        <dbReference type="EMBL" id="PWA43437.1"/>
    </source>
</evidence>
<dbReference type="OrthoDB" id="756060at2759"/>
<accession>A0A2U1L359</accession>
<keyword evidence="3" id="KW-1185">Reference proteome</keyword>
<dbReference type="InterPro" id="IPR036375">
    <property type="entry name" value="Hemopexin-like_dom_sf"/>
</dbReference>
<comment type="caution">
    <text evidence="2">The sequence shown here is derived from an EMBL/GenBank/DDBJ whole genome shotgun (WGS) entry which is preliminary data.</text>
</comment>
<dbReference type="Proteomes" id="UP000245207">
    <property type="component" value="Unassembled WGS sequence"/>
</dbReference>
<evidence type="ECO:0000256" key="1">
    <source>
        <dbReference type="PROSITE-ProRule" id="PRU01011"/>
    </source>
</evidence>
<evidence type="ECO:0000313" key="3">
    <source>
        <dbReference type="Proteomes" id="UP000245207"/>
    </source>
</evidence>
<protein>
    <submittedName>
        <fullName evidence="2">Albumin-2</fullName>
    </submittedName>
</protein>
<dbReference type="PROSITE" id="PS51642">
    <property type="entry name" value="HEMOPEXIN_2"/>
    <property type="match status" value="2"/>
</dbReference>
<sequence length="936" mass="106293">MCCPWAVDHSQIRDDHLPRSICLLLDRHSQNIDHHPIRPRQLQHDDVIIYVQFFSSTSHPSKTDSCNMMLSSVCRRFTRWTRAKNISHINRNSNPQSHQQQREIRIYRPGASYYPDDNHIYDNMISKPKERQGASYYPDYNHIYDNMISKPTERQGAKKKVVSSRAKRNVALSEAELDPMDKAELDRIATECYIESAFRSTRTNEVYLFFRNEYLVLNYAPGTTNARLVDGPHYIQNGFHSLFGTEFADYGINAAFGCHGGHDESFIFSGDTCAKINYAPGTTNAKILEGPDLIVDMFPFFKGTKFRSMVDAAFESSVPNQVYIFKGGEYALVDYIQRKLIHIRPIVDGFNCLQNTIFDSDIGASFASHNSQEAYLFKGNSYVILHFTPGQTKDYIISGPKEIVPENWPSLVNILPRYNAGFSMPEYTGPLPDYDPDFVYQRQRVVLSKAELDLIHRGDDSMISKVKEWQRANIPVVSSSKEELDRFLGLTTERYIDSAFRSTRTNEVYLFFQKEYLVLNYAPGTMNARVVDGPHYIPNGFHSLFGTEFSAYGIHTAFGCHGGHDEAFIFSGRYCAKINYGTTSAKILEGPELIVKMFPFFKASIDQAAVAHEKFKKAWDSLQTGKALNNTNMVAKARFTRWTRAKNISHINRNSNPQSHQQQREIRIYRPGVSYYPDDNDIYDNMISKPKERQRAKKKVVLSKAELDQIHRPGNNMMSKHSAQREPMKSICSSRKSILCLNYAPGTTNARVVDGPHYIHNGSHSLFATEFADRGINAAFGCHGGHDESFIFSGSYCAKINYGTTSAKILEGPESIGKMFPFFKDTKFKSWVDAAFESSVPNQNTIFDSDIGAAFGSHNSQEAYLFKGNSYVILHFTPGQTKDYIISGPKEIVPENWPSLVDILPRSNGVSGIPEYTGPLPDYDPKFFFRMCGGYY</sequence>